<evidence type="ECO:0000313" key="1">
    <source>
        <dbReference type="EMBL" id="KAI9917738.1"/>
    </source>
</evidence>
<dbReference type="Proteomes" id="UP001163321">
    <property type="component" value="Chromosome 13"/>
</dbReference>
<name>A0ACC0WFW5_9STRA</name>
<reference evidence="1 2" key="1">
    <citation type="journal article" date="2022" name="bioRxiv">
        <title>The genome of the oomycete Peronosclerospora sorghi, a cosmopolitan pathogen of maize and sorghum, is inflated with dispersed pseudogenes.</title>
        <authorList>
            <person name="Fletcher K."/>
            <person name="Martin F."/>
            <person name="Isakeit T."/>
            <person name="Cavanaugh K."/>
            <person name="Magill C."/>
            <person name="Michelmore R."/>
        </authorList>
    </citation>
    <scope>NUCLEOTIDE SEQUENCE [LARGE SCALE GENOMIC DNA]</scope>
    <source>
        <strain evidence="1">P6</strain>
    </source>
</reference>
<organism evidence="1 2">
    <name type="scientific">Peronosclerospora sorghi</name>
    <dbReference type="NCBI Taxonomy" id="230839"/>
    <lineage>
        <taxon>Eukaryota</taxon>
        <taxon>Sar</taxon>
        <taxon>Stramenopiles</taxon>
        <taxon>Oomycota</taxon>
        <taxon>Peronosporomycetes</taxon>
        <taxon>Peronosporales</taxon>
        <taxon>Peronosporaceae</taxon>
        <taxon>Peronosclerospora</taxon>
    </lineage>
</organism>
<protein>
    <submittedName>
        <fullName evidence="1">Uncharacterized protein</fullName>
    </submittedName>
</protein>
<accession>A0ACC0WFW5</accession>
<keyword evidence="2" id="KW-1185">Reference proteome</keyword>
<evidence type="ECO:0000313" key="2">
    <source>
        <dbReference type="Proteomes" id="UP001163321"/>
    </source>
</evidence>
<proteinExistence type="predicted"/>
<gene>
    <name evidence="1" type="ORF">PsorP6_013129</name>
</gene>
<sequence>MLFMATEDHKNGWLLDSGASSHMTPFRDDYISYRNISNPIAVTIADGACLNAFSVADVKMVTIDGREITVTEVLFIPNLDRRLISIPKLTSCGLGVMFGHRSCDIMKNDKLWVRVPRHGDSYHLCIVPTSLNTPAARVSGSFGMLGSGTHTWPTTAASN</sequence>
<dbReference type="EMBL" id="CM047592">
    <property type="protein sequence ID" value="KAI9917738.1"/>
    <property type="molecule type" value="Genomic_DNA"/>
</dbReference>
<comment type="caution">
    <text evidence="1">The sequence shown here is derived from an EMBL/GenBank/DDBJ whole genome shotgun (WGS) entry which is preliminary data.</text>
</comment>